<evidence type="ECO:0000313" key="1">
    <source>
        <dbReference type="EMBL" id="SPF68207.1"/>
    </source>
</evidence>
<reference evidence="2" key="1">
    <citation type="submission" date="2018-02" db="EMBL/GenBank/DDBJ databases">
        <authorList>
            <person name="Hornung B."/>
        </authorList>
    </citation>
    <scope>NUCLEOTIDE SEQUENCE [LARGE SCALE GENOMIC DNA]</scope>
</reference>
<dbReference type="Proteomes" id="UP000265962">
    <property type="component" value="Unassembled WGS sequence"/>
</dbReference>
<dbReference type="AlphaFoldDB" id="A0A375I0A4"/>
<gene>
    <name evidence="1" type="ORF">PROPJV5_1150</name>
</gene>
<proteinExistence type="predicted"/>
<sequence length="100" mass="11000">MSCVVHRRVPGVSPRPEKVGGEGWFLRRRPVEAGEQEEKVTESWEQLGAAKRERGGAQLLPIRVRGAKGRAGSLGRWYGGETTSQFSVLNDGYPRPVARG</sequence>
<keyword evidence="2" id="KW-1185">Reference proteome</keyword>
<protein>
    <submittedName>
        <fullName evidence="1">Uncharacterized protein</fullName>
    </submittedName>
</protein>
<name>A0A375I0A4_9ACTN</name>
<evidence type="ECO:0000313" key="2">
    <source>
        <dbReference type="Proteomes" id="UP000265962"/>
    </source>
</evidence>
<organism evidence="1 2">
    <name type="scientific">Propionibacterium ruminifibrarum</name>
    <dbReference type="NCBI Taxonomy" id="1962131"/>
    <lineage>
        <taxon>Bacteria</taxon>
        <taxon>Bacillati</taxon>
        <taxon>Actinomycetota</taxon>
        <taxon>Actinomycetes</taxon>
        <taxon>Propionibacteriales</taxon>
        <taxon>Propionibacteriaceae</taxon>
        <taxon>Propionibacterium</taxon>
    </lineage>
</organism>
<accession>A0A375I0A4</accession>
<dbReference type="EMBL" id="OMOH01000004">
    <property type="protein sequence ID" value="SPF68207.1"/>
    <property type="molecule type" value="Genomic_DNA"/>
</dbReference>